<evidence type="ECO:0000313" key="3">
    <source>
        <dbReference type="Proteomes" id="UP000010847"/>
    </source>
</evidence>
<keyword evidence="3" id="KW-1185">Reference proteome</keyword>
<reference evidence="2 3" key="1">
    <citation type="submission" date="2013-12" db="EMBL/GenBank/DDBJ databases">
        <authorList>
            <consortium name="DOE Joint Genome Institute"/>
            <person name="Smidt H."/>
            <person name="Huntemann M."/>
            <person name="Han J."/>
            <person name="Chen A."/>
            <person name="Kyrpides N."/>
            <person name="Mavromatis K."/>
            <person name="Markowitz V."/>
            <person name="Palaniappan K."/>
            <person name="Ivanova N."/>
            <person name="Schaumberg A."/>
            <person name="Pati A."/>
            <person name="Liolios K."/>
            <person name="Nordberg H.P."/>
            <person name="Cantor M.N."/>
            <person name="Hua S.X."/>
            <person name="Woyke T."/>
        </authorList>
    </citation>
    <scope>NUCLEOTIDE SEQUENCE [LARGE SCALE GENOMIC DNA]</scope>
    <source>
        <strain evidence="3">DSM 15288</strain>
    </source>
</reference>
<feature type="chain" id="PRO_5004787664" evidence="1">
    <location>
        <begin position="30"/>
        <end position="596"/>
    </location>
</feature>
<name>W0EB76_9FIRM</name>
<dbReference type="InterPro" id="IPR007253">
    <property type="entry name" value="Cell_wall-bd_2"/>
</dbReference>
<sequence>MKPTFTKKVAPILAVTLLLGSIWVSPALAEENSIANTLTSLSQLKMSELPKDPAERLGGVDRYETAAQIAEAGWADNSSDYAVLSAGMDENLVDALTAAPLAHLRKAPILLTEGDTLNSYTEKELKRLGVKTVYVTSGSGVIKSSVLDTLENGLGLKVVPLGGQDRFETSLNIAKELGSFDQVIVSTAYNNADALSVAAIAASQGIPIFLSEADQLPQSVKEYLKTKQIKQSYVLGGEGALSSVVEQALTNPKRLGGSDRFGTNVKIIEAFAGVIQGKKLYLASGNDNNLVDALAGSSLASQTSSAIFLIDNQTLPAGTRDFIKTNFFPIVPADLVALGGKPVVPDQVLEDMSSMALYAQDGAMVGSAQANLPEILNDNGVVTGNNVTVNGLSTPYNLYIEGNNVTLKNVTVQGGIIINPGAQGEIRMDNVKAKSILVLSGGPDGIQIANSEIATLIVESTSQVGVTVTTGTTIENTVASAQATLDASGGSFGKVVISKLAQTEPNIELQGTFDDQGVAVVEGVVTNTSPNRIPVLYVVSLNPEQKVELKGNYDQIVVVTPSNVTFNEGSAIKMIANKDANLTVDSSIVLEGITRQ</sequence>
<dbReference type="InterPro" id="IPR051922">
    <property type="entry name" value="Bact_Sporulation_Assoc"/>
</dbReference>
<dbReference type="OrthoDB" id="3268939at2"/>
<evidence type="ECO:0000256" key="1">
    <source>
        <dbReference type="SAM" id="SignalP"/>
    </source>
</evidence>
<dbReference type="AlphaFoldDB" id="W0EB76"/>
<dbReference type="Gene3D" id="3.40.50.12090">
    <property type="match status" value="2"/>
</dbReference>
<dbReference type="STRING" id="871968.DESME_13990"/>
<dbReference type="SUPFAM" id="SSF51126">
    <property type="entry name" value="Pectin lyase-like"/>
    <property type="match status" value="1"/>
</dbReference>
<dbReference type="RefSeq" id="WP_006715727.1">
    <property type="nucleotide sequence ID" value="NZ_CP007032.1"/>
</dbReference>
<evidence type="ECO:0000313" key="2">
    <source>
        <dbReference type="EMBL" id="AHF08017.1"/>
    </source>
</evidence>
<proteinExistence type="predicted"/>
<dbReference type="PANTHER" id="PTHR30032:SF8">
    <property type="entry name" value="GERMINATION-SPECIFIC N-ACETYLMURAMOYL-L-ALANINE AMIDASE"/>
    <property type="match status" value="1"/>
</dbReference>
<keyword evidence="1" id="KW-0732">Signal</keyword>
<dbReference type="PANTHER" id="PTHR30032">
    <property type="entry name" value="N-ACETYLMURAMOYL-L-ALANINE AMIDASE-RELATED"/>
    <property type="match status" value="1"/>
</dbReference>
<gene>
    <name evidence="2" type="ORF">DESME_13990</name>
</gene>
<organism evidence="2 3">
    <name type="scientific">Desulfitobacterium metallireducens DSM 15288</name>
    <dbReference type="NCBI Taxonomy" id="871968"/>
    <lineage>
        <taxon>Bacteria</taxon>
        <taxon>Bacillati</taxon>
        <taxon>Bacillota</taxon>
        <taxon>Clostridia</taxon>
        <taxon>Eubacteriales</taxon>
        <taxon>Desulfitobacteriaceae</taxon>
        <taxon>Desulfitobacterium</taxon>
    </lineage>
</organism>
<feature type="signal peptide" evidence="1">
    <location>
        <begin position="1"/>
        <end position="29"/>
    </location>
</feature>
<dbReference type="Proteomes" id="UP000010847">
    <property type="component" value="Chromosome"/>
</dbReference>
<dbReference type="InterPro" id="IPR011050">
    <property type="entry name" value="Pectin_lyase_fold/virulence"/>
</dbReference>
<protein>
    <submittedName>
        <fullName evidence="2">Cell wall-binding protein</fullName>
    </submittedName>
</protein>
<dbReference type="KEGG" id="dmt:DESME_13990"/>
<accession>W0EB76</accession>
<dbReference type="eggNOG" id="COG2247">
    <property type="taxonomic scope" value="Bacteria"/>
</dbReference>
<dbReference type="HOGENOM" id="CLU_028455_3_2_9"/>
<dbReference type="EMBL" id="CP007032">
    <property type="protein sequence ID" value="AHF08017.1"/>
    <property type="molecule type" value="Genomic_DNA"/>
</dbReference>
<dbReference type="Pfam" id="PF04122">
    <property type="entry name" value="CW_binding_2"/>
    <property type="match status" value="3"/>
</dbReference>